<dbReference type="Proteomes" id="UP000198372">
    <property type="component" value="Unassembled WGS sequence"/>
</dbReference>
<reference evidence="2" key="1">
    <citation type="submission" date="2016-09" db="EMBL/GenBank/DDBJ databases">
        <authorList>
            <person name="Jeantristanb JTB J.-T."/>
            <person name="Ricardo R."/>
        </authorList>
    </citation>
    <scope>NUCLEOTIDE SEQUENCE [LARGE SCALE GENOMIC DNA]</scope>
</reference>
<evidence type="ECO:0000313" key="2">
    <source>
        <dbReference type="Proteomes" id="UP000198372"/>
    </source>
</evidence>
<dbReference type="GO" id="GO:0005262">
    <property type="term" value="F:calcium channel activity"/>
    <property type="evidence" value="ECO:0007669"/>
    <property type="project" value="InterPro"/>
</dbReference>
<gene>
    <name evidence="1" type="ORF">BQ2448_7113</name>
</gene>
<dbReference type="InterPro" id="IPR024338">
    <property type="entry name" value="MID1/Yam8"/>
</dbReference>
<name>A0A238FPQ4_9BASI</name>
<organism evidence="1 2">
    <name type="scientific">Microbotryum intermedium</name>
    <dbReference type="NCBI Taxonomy" id="269621"/>
    <lineage>
        <taxon>Eukaryota</taxon>
        <taxon>Fungi</taxon>
        <taxon>Dikarya</taxon>
        <taxon>Basidiomycota</taxon>
        <taxon>Pucciniomycotina</taxon>
        <taxon>Microbotryomycetes</taxon>
        <taxon>Microbotryales</taxon>
        <taxon>Microbotryaceae</taxon>
        <taxon>Microbotryum</taxon>
    </lineage>
</organism>
<dbReference type="EMBL" id="FMSP01000017">
    <property type="protein sequence ID" value="SCV73188.1"/>
    <property type="molecule type" value="Genomic_DNA"/>
</dbReference>
<protein>
    <submittedName>
        <fullName evidence="1">BQ2448_7113 protein</fullName>
    </submittedName>
</protein>
<dbReference type="OrthoDB" id="5405745at2759"/>
<dbReference type="GO" id="GO:0098703">
    <property type="term" value="P:calcium ion import across plasma membrane"/>
    <property type="evidence" value="ECO:0007669"/>
    <property type="project" value="InterPro"/>
</dbReference>
<dbReference type="PANTHER" id="PTHR39142">
    <property type="entry name" value="MID1P"/>
    <property type="match status" value="1"/>
</dbReference>
<proteinExistence type="predicted"/>
<dbReference type="AlphaFoldDB" id="A0A238FPQ4"/>
<dbReference type="Pfam" id="PF12929">
    <property type="entry name" value="Mid1"/>
    <property type="match status" value="1"/>
</dbReference>
<dbReference type="PANTHER" id="PTHR39142:SF1">
    <property type="entry name" value="AEL197CP"/>
    <property type="match status" value="1"/>
</dbReference>
<evidence type="ECO:0000313" key="1">
    <source>
        <dbReference type="EMBL" id="SCV73188.1"/>
    </source>
</evidence>
<keyword evidence="2" id="KW-1185">Reference proteome</keyword>
<accession>A0A238FPQ4</accession>
<dbReference type="STRING" id="269621.A0A238FPQ4"/>
<sequence>MARSRTAKTARTRGSTQSWPLPSLLLAWGGASLFASTAPPLAGMGVGPMGVYAATTIINITSSATTPVMLDDPSTSVFNLTAGSMASFAIAAPSTSSGTTPAAVQIMLSVCQAPSSLQSADSSTAFDSLATTPTLFISNDSSITSSPGPDDGVTDLGLSMAQRKNYAIQALVEGIANASFTSTTGGGGIFINVYAPNTNVSDASQQWMYSLSVTSSIRGSDSIVLESTAGFRVEDADASSALLTTRSYSNSSTAPVFSSIIARTSALSTTFGSSLCFLQNGLTGTVSSRRVNQTTTTRNTPQGDVKTQYLIQGLRSGVNYTAWLVETASDGSQNMHPPNYFATQTSTSCQLIYDVPLCPLVAYAVPSPLGVTQDDLISFYSTNLTSHLSAFNRTLSTFPCDYSTGTFSPVSMCQDCFDAYRTWVCAVTFVRCTDAPDGSTTLEQAIWSDQWSLPILSAAKNASSLFSNDVATDSVSNVLRENPPASRTPLLSSASLATSFPSLVFNTSFTPEGASPFPYAEVLPCLDSVCELVGARCPPLMAWACPRARGGMGQAGYAKLQKVSRANRQVEGGEEAGMRFKEGRKGGRRDSDRFGNVFCNSLGSDLLLAQQFV</sequence>